<gene>
    <name evidence="1" type="ORF">E2C01_028571</name>
</gene>
<name>A0A5B7EP42_PORTR</name>
<proteinExistence type="predicted"/>
<keyword evidence="2" id="KW-1185">Reference proteome</keyword>
<sequence>MVTRNLDVWGETLGCVAQGHSVVVEGPGMKEKDLGCVAQGHSVVVGGHGGLSGECSGRGLQGSTPEALQQGMVPPVDRTASMRGLVFISCANQFVLFSFTIDFLCGLWFGQQREGPAESELPHGEDKRCTSGGCRSLSSAEIGAVHAGACHGQG</sequence>
<evidence type="ECO:0000313" key="1">
    <source>
        <dbReference type="EMBL" id="MPC35155.1"/>
    </source>
</evidence>
<reference evidence="1 2" key="1">
    <citation type="submission" date="2019-05" db="EMBL/GenBank/DDBJ databases">
        <title>Another draft genome of Portunus trituberculatus and its Hox gene families provides insights of decapod evolution.</title>
        <authorList>
            <person name="Jeong J.-H."/>
            <person name="Song I."/>
            <person name="Kim S."/>
            <person name="Choi T."/>
            <person name="Kim D."/>
            <person name="Ryu S."/>
            <person name="Kim W."/>
        </authorList>
    </citation>
    <scope>NUCLEOTIDE SEQUENCE [LARGE SCALE GENOMIC DNA]</scope>
    <source>
        <tissue evidence="1">Muscle</tissue>
    </source>
</reference>
<dbReference type="EMBL" id="VSRR010003211">
    <property type="protein sequence ID" value="MPC35155.1"/>
    <property type="molecule type" value="Genomic_DNA"/>
</dbReference>
<protein>
    <submittedName>
        <fullName evidence="1">Uncharacterized protein</fullName>
    </submittedName>
</protein>
<accession>A0A5B7EP42</accession>
<dbReference type="Proteomes" id="UP000324222">
    <property type="component" value="Unassembled WGS sequence"/>
</dbReference>
<evidence type="ECO:0000313" key="2">
    <source>
        <dbReference type="Proteomes" id="UP000324222"/>
    </source>
</evidence>
<dbReference type="AlphaFoldDB" id="A0A5B7EP42"/>
<comment type="caution">
    <text evidence="1">The sequence shown here is derived from an EMBL/GenBank/DDBJ whole genome shotgun (WGS) entry which is preliminary data.</text>
</comment>
<organism evidence="1 2">
    <name type="scientific">Portunus trituberculatus</name>
    <name type="common">Swimming crab</name>
    <name type="synonym">Neptunus trituberculatus</name>
    <dbReference type="NCBI Taxonomy" id="210409"/>
    <lineage>
        <taxon>Eukaryota</taxon>
        <taxon>Metazoa</taxon>
        <taxon>Ecdysozoa</taxon>
        <taxon>Arthropoda</taxon>
        <taxon>Crustacea</taxon>
        <taxon>Multicrustacea</taxon>
        <taxon>Malacostraca</taxon>
        <taxon>Eumalacostraca</taxon>
        <taxon>Eucarida</taxon>
        <taxon>Decapoda</taxon>
        <taxon>Pleocyemata</taxon>
        <taxon>Brachyura</taxon>
        <taxon>Eubrachyura</taxon>
        <taxon>Portunoidea</taxon>
        <taxon>Portunidae</taxon>
        <taxon>Portuninae</taxon>
        <taxon>Portunus</taxon>
    </lineage>
</organism>